<dbReference type="EMBL" id="JBJXBP010000003">
    <property type="protein sequence ID" value="KAL3841037.1"/>
    <property type="molecule type" value="Genomic_DNA"/>
</dbReference>
<dbReference type="InterPro" id="IPR015353">
    <property type="entry name" value="Rubisco_LSMT_subst-bd"/>
</dbReference>
<dbReference type="InterPro" id="IPR001214">
    <property type="entry name" value="SET_dom"/>
</dbReference>
<dbReference type="CDD" id="cd10527">
    <property type="entry name" value="SET_LSMT"/>
    <property type="match status" value="1"/>
</dbReference>
<evidence type="ECO:0000313" key="6">
    <source>
        <dbReference type="Proteomes" id="UP001634393"/>
    </source>
</evidence>
<dbReference type="InterPro" id="IPR036464">
    <property type="entry name" value="Rubisco_LSMT_subst-bd_sf"/>
</dbReference>
<keyword evidence="2" id="KW-0808">Transferase</keyword>
<reference evidence="5 6" key="1">
    <citation type="submission" date="2024-12" db="EMBL/GenBank/DDBJ databases">
        <title>The unique morphological basis and parallel evolutionary history of personate flowers in Penstemon.</title>
        <authorList>
            <person name="Depatie T.H."/>
            <person name="Wessinger C.A."/>
        </authorList>
    </citation>
    <scope>NUCLEOTIDE SEQUENCE [LARGE SCALE GENOMIC DNA]</scope>
    <source>
        <strain evidence="5">WTNN_2</strain>
        <tissue evidence="5">Leaf</tissue>
    </source>
</reference>
<proteinExistence type="predicted"/>
<dbReference type="GO" id="GO:0032259">
    <property type="term" value="P:methylation"/>
    <property type="evidence" value="ECO:0007669"/>
    <property type="project" value="UniProtKB-KW"/>
</dbReference>
<protein>
    <recommendedName>
        <fullName evidence="4">SET domain-containing protein</fullName>
    </recommendedName>
</protein>
<dbReference type="SUPFAM" id="SSF82199">
    <property type="entry name" value="SET domain"/>
    <property type="match status" value="1"/>
</dbReference>
<accession>A0ABD3TVD6</accession>
<dbReference type="FunFam" id="3.90.1410.10:FF:000011">
    <property type="entry name" value="Transcription factor, E2F and DP-related"/>
    <property type="match status" value="1"/>
</dbReference>
<dbReference type="PANTHER" id="PTHR13271:SF103">
    <property type="entry name" value="N-METHYLTRANSFERASE DOMAIN AND SET DOMAIN CONTAINING PROTEIN-RELATED"/>
    <property type="match status" value="1"/>
</dbReference>
<dbReference type="AlphaFoldDB" id="A0ABD3TVD6"/>
<name>A0ABD3TVD6_9LAMI</name>
<evidence type="ECO:0000256" key="2">
    <source>
        <dbReference type="ARBA" id="ARBA00022679"/>
    </source>
</evidence>
<dbReference type="Proteomes" id="UP001634393">
    <property type="component" value="Unassembled WGS sequence"/>
</dbReference>
<keyword evidence="3" id="KW-0949">S-adenosyl-L-methionine</keyword>
<evidence type="ECO:0000259" key="4">
    <source>
        <dbReference type="PROSITE" id="PS50280"/>
    </source>
</evidence>
<organism evidence="5 6">
    <name type="scientific">Penstemon smallii</name>
    <dbReference type="NCBI Taxonomy" id="265156"/>
    <lineage>
        <taxon>Eukaryota</taxon>
        <taxon>Viridiplantae</taxon>
        <taxon>Streptophyta</taxon>
        <taxon>Embryophyta</taxon>
        <taxon>Tracheophyta</taxon>
        <taxon>Spermatophyta</taxon>
        <taxon>Magnoliopsida</taxon>
        <taxon>eudicotyledons</taxon>
        <taxon>Gunneridae</taxon>
        <taxon>Pentapetalae</taxon>
        <taxon>asterids</taxon>
        <taxon>lamiids</taxon>
        <taxon>Lamiales</taxon>
        <taxon>Plantaginaceae</taxon>
        <taxon>Cheloneae</taxon>
        <taxon>Penstemon</taxon>
    </lineage>
</organism>
<dbReference type="Gene3D" id="3.90.1420.10">
    <property type="entry name" value="Rubisco LSMT, substrate-binding domain"/>
    <property type="match status" value="1"/>
</dbReference>
<dbReference type="InterPro" id="IPR046341">
    <property type="entry name" value="SET_dom_sf"/>
</dbReference>
<dbReference type="InterPro" id="IPR050600">
    <property type="entry name" value="SETD3_SETD6_MTase"/>
</dbReference>
<evidence type="ECO:0000313" key="5">
    <source>
        <dbReference type="EMBL" id="KAL3841037.1"/>
    </source>
</evidence>
<gene>
    <name evidence="5" type="ORF">ACJIZ3_025628</name>
</gene>
<dbReference type="Pfam" id="PF09273">
    <property type="entry name" value="Rubis-subs-bind"/>
    <property type="match status" value="1"/>
</dbReference>
<dbReference type="GO" id="GO:0008168">
    <property type="term" value="F:methyltransferase activity"/>
    <property type="evidence" value="ECO:0007669"/>
    <property type="project" value="UniProtKB-KW"/>
</dbReference>
<evidence type="ECO:0000256" key="1">
    <source>
        <dbReference type="ARBA" id="ARBA00022603"/>
    </source>
</evidence>
<keyword evidence="6" id="KW-1185">Reference proteome</keyword>
<dbReference type="PROSITE" id="PS50280">
    <property type="entry name" value="SET"/>
    <property type="match status" value="1"/>
</dbReference>
<dbReference type="Gene3D" id="3.90.1410.10">
    <property type="entry name" value="set domain protein methyltransferase, domain 1"/>
    <property type="match status" value="1"/>
</dbReference>
<evidence type="ECO:0000256" key="3">
    <source>
        <dbReference type="ARBA" id="ARBA00022691"/>
    </source>
</evidence>
<feature type="domain" description="SET" evidence="4">
    <location>
        <begin position="175"/>
        <end position="393"/>
    </location>
</feature>
<dbReference type="PANTHER" id="PTHR13271">
    <property type="entry name" value="UNCHARACTERIZED PUTATIVE METHYLTRANSFERASE"/>
    <property type="match status" value="1"/>
</dbReference>
<sequence>MDIDKQHLNSTDDAREIDDEIAVVIEIPDSDPFYDKKKKLLEDMGFDPLGSVQIKSSSTPDQLKNFLDVLLRMARVKNFSEVELYFSRDVIDLGDYTNPRNELLALHAILESIDKSLSSKINRSKNVLHNLQNSIIDRIHTLGSKFVEETKIVEDSSCDKEQCLLDWTVKNGVKTKLEIAYVEGAGRGAIATEKLEVGDVALEIPVSIIISEDLLHESDLYPILAKIDGISLETMLLLWSMKEKHNKSSRFKLYFDTLPEHFNTGLSFGTNAFMALDGMLLLEEILQAKEHLRTQYDELFPALCNHHPDVFPPELYTWEQFLWACELWYSNSMKVIFGDGKLRTCLIPVAGFLNHSTFPHIMHYGKVDATTNSLSFPLSRTCHAGEQCFLSYGRLSSSHLLTFYGFIPQGDNNPFDVIPLDIDLGEDSDCKASEWGTHMVRGTWLSKNHEIFHYGLPSLLLDHIRKARDPEWWSSGNEILDNELDILRDLTSTFEGMMEGFGDENLDDGERASWDVKLAMEFKNLQRKIVSSILTSCNAGCELIERELKKLAN</sequence>
<comment type="caution">
    <text evidence="5">The sequence shown here is derived from an EMBL/GenBank/DDBJ whole genome shotgun (WGS) entry which is preliminary data.</text>
</comment>
<keyword evidence="1" id="KW-0489">Methyltransferase</keyword>